<dbReference type="EMBL" id="MPIN01000002">
    <property type="protein sequence ID" value="OJH41083.1"/>
    <property type="molecule type" value="Genomic_DNA"/>
</dbReference>
<comment type="caution">
    <text evidence="1">The sequence shown here is derived from an EMBL/GenBank/DDBJ whole genome shotgun (WGS) entry which is preliminary data.</text>
</comment>
<evidence type="ECO:0000313" key="1">
    <source>
        <dbReference type="EMBL" id="OJH41083.1"/>
    </source>
</evidence>
<sequence>MTSTDIPIRENILPVHITRSSMKFQRLGRLVLLGPLLGFGSTGYSADSVTSACGQNAAYCALLTGKEAAVPATKGAAEIASIAATLRLLPVDMKTRVERELVECAEQAEFQVNLRRFGGDKPSREQCQEELPGWDPCGKKVTRAMQLGSEKHQLALQCVQERFNRLFPGRFSLEQRYRYDKQTGSTKLVSREEARALRKQDCGEALKGTLVPDVVIHSGNPLEALAVYDFKFPCPSTNRPSWTKYPEGHPHYPENQGDMYQQALGATAFRVAPIWGVP</sequence>
<proteinExistence type="predicted"/>
<name>A0A1L9BFR1_9BACT</name>
<reference evidence="2" key="1">
    <citation type="submission" date="2016-11" db="EMBL/GenBank/DDBJ databases">
        <authorList>
            <person name="Shukria A."/>
            <person name="Stevens D.C."/>
        </authorList>
    </citation>
    <scope>NUCLEOTIDE SEQUENCE [LARGE SCALE GENOMIC DNA]</scope>
    <source>
        <strain evidence="2">Cbfe23</strain>
    </source>
</reference>
<dbReference type="AlphaFoldDB" id="A0A1L9BFR1"/>
<gene>
    <name evidence="1" type="ORF">BON30_09265</name>
</gene>
<dbReference type="OrthoDB" id="5501681at2"/>
<protein>
    <submittedName>
        <fullName evidence="1">Uncharacterized protein</fullName>
    </submittedName>
</protein>
<accession>A0A1L9BFR1</accession>
<evidence type="ECO:0000313" key="2">
    <source>
        <dbReference type="Proteomes" id="UP000182229"/>
    </source>
</evidence>
<reference evidence="1 2" key="2">
    <citation type="submission" date="2016-12" db="EMBL/GenBank/DDBJ databases">
        <title>Draft Genome Sequence of Cystobacter ferrugineus Strain Cbfe23.</title>
        <authorList>
            <person name="Akbar S."/>
            <person name="Dowd S.E."/>
            <person name="Stevens D.C."/>
        </authorList>
    </citation>
    <scope>NUCLEOTIDE SEQUENCE [LARGE SCALE GENOMIC DNA]</scope>
    <source>
        <strain evidence="1 2">Cbfe23</strain>
    </source>
</reference>
<organism evidence="1 2">
    <name type="scientific">Cystobacter ferrugineus</name>
    <dbReference type="NCBI Taxonomy" id="83449"/>
    <lineage>
        <taxon>Bacteria</taxon>
        <taxon>Pseudomonadati</taxon>
        <taxon>Myxococcota</taxon>
        <taxon>Myxococcia</taxon>
        <taxon>Myxococcales</taxon>
        <taxon>Cystobacterineae</taxon>
        <taxon>Archangiaceae</taxon>
        <taxon>Cystobacter</taxon>
    </lineage>
</organism>
<keyword evidence="2" id="KW-1185">Reference proteome</keyword>
<dbReference type="RefSeq" id="WP_084736024.1">
    <property type="nucleotide sequence ID" value="NZ_MPIN01000002.1"/>
</dbReference>
<dbReference type="STRING" id="83449.BON30_09265"/>
<dbReference type="Proteomes" id="UP000182229">
    <property type="component" value="Unassembled WGS sequence"/>
</dbReference>